<evidence type="ECO:0000256" key="1">
    <source>
        <dbReference type="ARBA" id="ARBA00010641"/>
    </source>
</evidence>
<evidence type="ECO:0000259" key="6">
    <source>
        <dbReference type="Pfam" id="PF08281"/>
    </source>
</evidence>
<evidence type="ECO:0000256" key="4">
    <source>
        <dbReference type="ARBA" id="ARBA00023163"/>
    </source>
</evidence>
<feature type="domain" description="RNA polymerase sigma-70 region 2" evidence="5">
    <location>
        <begin position="21"/>
        <end position="85"/>
    </location>
</feature>
<dbReference type="Gene3D" id="1.10.1740.10">
    <property type="match status" value="1"/>
</dbReference>
<dbReference type="PANTHER" id="PTHR43133:SF60">
    <property type="entry name" value="RNA POLYMERASE SIGMA FACTOR SIGV"/>
    <property type="match status" value="1"/>
</dbReference>
<evidence type="ECO:0000313" key="8">
    <source>
        <dbReference type="Proteomes" id="UP000003178"/>
    </source>
</evidence>
<dbReference type="InterPro" id="IPR013325">
    <property type="entry name" value="RNA_pol_sigma_r2"/>
</dbReference>
<dbReference type="Pfam" id="PF04542">
    <property type="entry name" value="Sigma70_r2"/>
    <property type="match status" value="1"/>
</dbReference>
<dbReference type="CDD" id="cd06171">
    <property type="entry name" value="Sigma70_r4"/>
    <property type="match status" value="1"/>
</dbReference>
<accession>B6FZS2</accession>
<dbReference type="Gene3D" id="1.10.10.10">
    <property type="entry name" value="Winged helix-like DNA-binding domain superfamily/Winged helix DNA-binding domain"/>
    <property type="match status" value="1"/>
</dbReference>
<dbReference type="EMBL" id="ABWP01000058">
    <property type="protein sequence ID" value="EEA85016.1"/>
    <property type="molecule type" value="Genomic_DNA"/>
</dbReference>
<keyword evidence="3" id="KW-0731">Sigma factor</keyword>
<dbReference type="SUPFAM" id="SSF88946">
    <property type="entry name" value="Sigma2 domain of RNA polymerase sigma factors"/>
    <property type="match status" value="1"/>
</dbReference>
<dbReference type="GO" id="GO:0006352">
    <property type="term" value="P:DNA-templated transcription initiation"/>
    <property type="evidence" value="ECO:0007669"/>
    <property type="project" value="InterPro"/>
</dbReference>
<reference evidence="7 8" key="1">
    <citation type="submission" date="2008-09" db="EMBL/GenBank/DDBJ databases">
        <authorList>
            <person name="Fulton L."/>
            <person name="Clifton S."/>
            <person name="Fulton B."/>
            <person name="Xu J."/>
            <person name="Minx P."/>
            <person name="Pepin K.H."/>
            <person name="Johnson M."/>
            <person name="Thiruvilangam P."/>
            <person name="Bhonagiri V."/>
            <person name="Nash W.E."/>
            <person name="Mardis E.R."/>
            <person name="Wilson R.K."/>
        </authorList>
    </citation>
    <scope>NUCLEOTIDE SEQUENCE [LARGE SCALE GENOMIC DNA]</scope>
    <source>
        <strain evidence="7 8">DSM 13275</strain>
    </source>
</reference>
<dbReference type="GO" id="GO:0003677">
    <property type="term" value="F:DNA binding"/>
    <property type="evidence" value="ECO:0007669"/>
    <property type="project" value="InterPro"/>
</dbReference>
<dbReference type="eggNOG" id="COG1595">
    <property type="taxonomic scope" value="Bacteria"/>
</dbReference>
<comment type="caution">
    <text evidence="7">The sequence shown here is derived from an EMBL/GenBank/DDBJ whole genome shotgun (WGS) entry which is preliminary data.</text>
</comment>
<protein>
    <submittedName>
        <fullName evidence="7">RNA polymerase sigma factor SigV</fullName>
    </submittedName>
</protein>
<organism evidence="7 8">
    <name type="scientific">Peptacetobacter hiranonis (strain DSM 13275 / JCM 10541 / KCTC 15199 / TO-931)</name>
    <name type="common">Clostridium hiranonis</name>
    <dbReference type="NCBI Taxonomy" id="500633"/>
    <lineage>
        <taxon>Bacteria</taxon>
        <taxon>Bacillati</taxon>
        <taxon>Bacillota</taxon>
        <taxon>Clostridia</taxon>
        <taxon>Peptostreptococcales</taxon>
        <taxon>Peptostreptococcaceae</taxon>
        <taxon>Peptacetobacter</taxon>
    </lineage>
</organism>
<dbReference type="InterPro" id="IPR036388">
    <property type="entry name" value="WH-like_DNA-bd_sf"/>
</dbReference>
<reference evidence="7 8" key="2">
    <citation type="submission" date="2008-10" db="EMBL/GenBank/DDBJ databases">
        <title>Draft genome sequence of Clostridium hiranonis (DSM 13275).</title>
        <authorList>
            <person name="Sudarsanam P."/>
            <person name="Ley R."/>
            <person name="Guruge J."/>
            <person name="Turnbaugh P.J."/>
            <person name="Mahowald M."/>
            <person name="Liep D."/>
            <person name="Gordon J."/>
        </authorList>
    </citation>
    <scope>NUCLEOTIDE SEQUENCE [LARGE SCALE GENOMIC DNA]</scope>
    <source>
        <strain evidence="7 8">DSM 13275</strain>
    </source>
</reference>
<feature type="domain" description="RNA polymerase sigma factor 70 region 4 type 2" evidence="6">
    <location>
        <begin position="108"/>
        <end position="159"/>
    </location>
</feature>
<keyword evidence="4" id="KW-0804">Transcription</keyword>
<dbReference type="STRING" id="500633.CLOHIR_01376"/>
<dbReference type="HOGENOM" id="CLU_047691_3_1_9"/>
<dbReference type="InterPro" id="IPR013249">
    <property type="entry name" value="RNA_pol_sigma70_r4_t2"/>
</dbReference>
<dbReference type="GO" id="GO:0016987">
    <property type="term" value="F:sigma factor activity"/>
    <property type="evidence" value="ECO:0007669"/>
    <property type="project" value="UniProtKB-KW"/>
</dbReference>
<dbReference type="SUPFAM" id="SSF88659">
    <property type="entry name" value="Sigma3 and sigma4 domains of RNA polymerase sigma factors"/>
    <property type="match status" value="1"/>
</dbReference>
<gene>
    <name evidence="7" type="primary">sigV</name>
    <name evidence="7" type="ORF">CLOHIR_01376</name>
</gene>
<evidence type="ECO:0000259" key="5">
    <source>
        <dbReference type="Pfam" id="PF04542"/>
    </source>
</evidence>
<dbReference type="PANTHER" id="PTHR43133">
    <property type="entry name" value="RNA POLYMERASE ECF-TYPE SIGMA FACTO"/>
    <property type="match status" value="1"/>
</dbReference>
<name>B6FZS2_PEPHT</name>
<evidence type="ECO:0000256" key="3">
    <source>
        <dbReference type="ARBA" id="ARBA00023082"/>
    </source>
</evidence>
<sequence length="169" mass="20166">MKIYNLLDKKKEKLIKQYIVDNKDSLYRFAYSYTRNQNDALDIVHDAICKALTNKDSLKSEDKIKPWIYQIISNCAIDYMRKNNKYTEMTDEIQNDSMVGFDEYENFDLQRAMQLLPEKYKRVIILRYFEDMKISEITEVLGENESTIKTRLYTGLSKLKIELTKIEEV</sequence>
<dbReference type="InterPro" id="IPR039425">
    <property type="entry name" value="RNA_pol_sigma-70-like"/>
</dbReference>
<keyword evidence="8" id="KW-1185">Reference proteome</keyword>
<evidence type="ECO:0000256" key="2">
    <source>
        <dbReference type="ARBA" id="ARBA00023015"/>
    </source>
</evidence>
<dbReference type="Proteomes" id="UP000003178">
    <property type="component" value="Unassembled WGS sequence"/>
</dbReference>
<keyword evidence="2" id="KW-0805">Transcription regulation</keyword>
<dbReference type="InterPro" id="IPR014284">
    <property type="entry name" value="RNA_pol_sigma-70_dom"/>
</dbReference>
<dbReference type="InterPro" id="IPR013324">
    <property type="entry name" value="RNA_pol_sigma_r3/r4-like"/>
</dbReference>
<proteinExistence type="inferred from homology"/>
<dbReference type="AlphaFoldDB" id="B6FZS2"/>
<dbReference type="NCBIfam" id="TIGR02937">
    <property type="entry name" value="sigma70-ECF"/>
    <property type="match status" value="1"/>
</dbReference>
<comment type="similarity">
    <text evidence="1">Belongs to the sigma-70 factor family. ECF subfamily.</text>
</comment>
<evidence type="ECO:0000313" key="7">
    <source>
        <dbReference type="EMBL" id="EEA85016.1"/>
    </source>
</evidence>
<dbReference type="InterPro" id="IPR007627">
    <property type="entry name" value="RNA_pol_sigma70_r2"/>
</dbReference>
<dbReference type="OrthoDB" id="9782703at2"/>
<dbReference type="RefSeq" id="WP_006440297.1">
    <property type="nucleotide sequence ID" value="NZ_DS995356.1"/>
</dbReference>
<dbReference type="Pfam" id="PF08281">
    <property type="entry name" value="Sigma70_r4_2"/>
    <property type="match status" value="1"/>
</dbReference>